<dbReference type="RefSeq" id="WP_053238149.1">
    <property type="nucleotide sequence ID" value="NZ_CP011125.1"/>
</dbReference>
<name>A0A0F6WA17_9BACT</name>
<dbReference type="STRING" id="927083.DB32_008417"/>
<dbReference type="AlphaFoldDB" id="A0A0F6WA17"/>
<dbReference type="Proteomes" id="UP000034883">
    <property type="component" value="Chromosome"/>
</dbReference>
<feature type="chain" id="PRO_5002511293" description="Transporter" evidence="1">
    <location>
        <begin position="24"/>
        <end position="295"/>
    </location>
</feature>
<feature type="signal peptide" evidence="1">
    <location>
        <begin position="1"/>
        <end position="23"/>
    </location>
</feature>
<sequence>MPVRSLALLFALVALATPSGASACATCGCGDPTLTAVGVEQPFAGRVRLSLAVTHLSYAEGRGLARVDVFDQRATLGIAASPNEWLTLSVLAPLVWREVAHASLQHETTIGVGDPELRARFVLFRDRAFAPEHLLSAQVGARLPTPTRLHDENGALLPLDAQTGSGSFDPMVGLAWSWFARELSMHTTALLTVATEGTGGWRNGASVRLAWQGQWQPMNELALVVGLDARIDADPTLRGDTQAGGGAVVFVSPGVMISPSGDLLLWLVARLPFVQALTGDRSDGPIVELGMALDV</sequence>
<organism evidence="2 3">
    <name type="scientific">Sandaracinus amylolyticus</name>
    <dbReference type="NCBI Taxonomy" id="927083"/>
    <lineage>
        <taxon>Bacteria</taxon>
        <taxon>Pseudomonadati</taxon>
        <taxon>Myxococcota</taxon>
        <taxon>Polyangia</taxon>
        <taxon>Polyangiales</taxon>
        <taxon>Sandaracinaceae</taxon>
        <taxon>Sandaracinus</taxon>
    </lineage>
</organism>
<dbReference type="KEGG" id="samy:DB32_008417"/>
<proteinExistence type="predicted"/>
<evidence type="ECO:0000313" key="3">
    <source>
        <dbReference type="Proteomes" id="UP000034883"/>
    </source>
</evidence>
<dbReference type="EMBL" id="CP011125">
    <property type="protein sequence ID" value="AKF11268.1"/>
    <property type="molecule type" value="Genomic_DNA"/>
</dbReference>
<evidence type="ECO:0000256" key="1">
    <source>
        <dbReference type="SAM" id="SignalP"/>
    </source>
</evidence>
<reference evidence="2 3" key="1">
    <citation type="submission" date="2015-03" db="EMBL/GenBank/DDBJ databases">
        <title>Genome assembly of Sandaracinus amylolyticus DSM 53668.</title>
        <authorList>
            <person name="Sharma G."/>
            <person name="Subramanian S."/>
        </authorList>
    </citation>
    <scope>NUCLEOTIDE SEQUENCE [LARGE SCALE GENOMIC DNA]</scope>
    <source>
        <strain evidence="2 3">DSM 53668</strain>
    </source>
</reference>
<keyword evidence="1" id="KW-0732">Signal</keyword>
<dbReference type="OrthoDB" id="5510217at2"/>
<dbReference type="PROSITE" id="PS51257">
    <property type="entry name" value="PROKAR_LIPOPROTEIN"/>
    <property type="match status" value="1"/>
</dbReference>
<keyword evidence="3" id="KW-1185">Reference proteome</keyword>
<evidence type="ECO:0000313" key="2">
    <source>
        <dbReference type="EMBL" id="AKF11268.1"/>
    </source>
</evidence>
<protein>
    <recommendedName>
        <fullName evidence="4">Transporter</fullName>
    </recommendedName>
</protein>
<gene>
    <name evidence="2" type="ORF">DB32_008417</name>
</gene>
<evidence type="ECO:0008006" key="4">
    <source>
        <dbReference type="Google" id="ProtNLM"/>
    </source>
</evidence>
<accession>A0A0F6WA17</accession>